<dbReference type="InterPro" id="IPR002478">
    <property type="entry name" value="PUA"/>
</dbReference>
<comment type="subcellular location">
    <subcellularLocation>
        <location evidence="1 3">Cytoplasm</location>
    </subcellularLocation>
</comment>
<dbReference type="Gene3D" id="3.10.400.20">
    <property type="match status" value="1"/>
</dbReference>
<name>A0A061D282_BABBI</name>
<dbReference type="VEuPathDB" id="PiroplasmaDB:BBBOND_0105260"/>
<dbReference type="InterPro" id="IPR041366">
    <property type="entry name" value="Pre-PUA"/>
</dbReference>
<dbReference type="InterPro" id="IPR016437">
    <property type="entry name" value="MCT-1/Tma20"/>
</dbReference>
<dbReference type="Pfam" id="PF01472">
    <property type="entry name" value="PUA"/>
    <property type="match status" value="1"/>
</dbReference>
<protein>
    <submittedName>
        <fullName evidence="5">Cell cycle regulator protein, putative</fullName>
    </submittedName>
</protein>
<dbReference type="OMA" id="GVENIHY"/>
<dbReference type="PANTHER" id="PTHR22798:SF0">
    <property type="entry name" value="MALIGNANT T-CELL-AMPLIFIED SEQUENCE 1"/>
    <property type="match status" value="1"/>
</dbReference>
<gene>
    <name evidence="5" type="ORF">BBBOND_0105260</name>
</gene>
<dbReference type="CDD" id="cd21155">
    <property type="entry name" value="PUA_MCTS-1-like"/>
    <property type="match status" value="1"/>
</dbReference>
<dbReference type="NCBIfam" id="TIGR00451">
    <property type="entry name" value="unchar_dom_2"/>
    <property type="match status" value="1"/>
</dbReference>
<dbReference type="InterPro" id="IPR004521">
    <property type="entry name" value="Uncharacterised_CHP00451"/>
</dbReference>
<feature type="domain" description="PUA" evidence="4">
    <location>
        <begin position="92"/>
        <end position="169"/>
    </location>
</feature>
<dbReference type="SMART" id="SM00359">
    <property type="entry name" value="PUA"/>
    <property type="match status" value="1"/>
</dbReference>
<evidence type="ECO:0000256" key="3">
    <source>
        <dbReference type="PIRNR" id="PIRNR005067"/>
    </source>
</evidence>
<dbReference type="Proteomes" id="UP000033188">
    <property type="component" value="Chromosome 1"/>
</dbReference>
<organism evidence="5 6">
    <name type="scientific">Babesia bigemina</name>
    <dbReference type="NCBI Taxonomy" id="5866"/>
    <lineage>
        <taxon>Eukaryota</taxon>
        <taxon>Sar</taxon>
        <taxon>Alveolata</taxon>
        <taxon>Apicomplexa</taxon>
        <taxon>Aconoidasida</taxon>
        <taxon>Piroplasmida</taxon>
        <taxon>Babesiidae</taxon>
        <taxon>Babesia</taxon>
    </lineage>
</organism>
<proteinExistence type="predicted"/>
<evidence type="ECO:0000256" key="1">
    <source>
        <dbReference type="ARBA" id="ARBA00004496"/>
    </source>
</evidence>
<accession>A0A061D282</accession>
<evidence type="ECO:0000313" key="6">
    <source>
        <dbReference type="Proteomes" id="UP000033188"/>
    </source>
</evidence>
<dbReference type="Pfam" id="PF17832">
    <property type="entry name" value="Pre-PUA"/>
    <property type="match status" value="1"/>
</dbReference>
<dbReference type="GO" id="GO:0001731">
    <property type="term" value="P:formation of translation preinitiation complex"/>
    <property type="evidence" value="ECO:0007669"/>
    <property type="project" value="TreeGrafter"/>
</dbReference>
<reference evidence="6" key="1">
    <citation type="journal article" date="2014" name="Nucleic Acids Res.">
        <title>The evolutionary dynamics of variant antigen genes in Babesia reveal a history of genomic innovation underlying host-parasite interaction.</title>
        <authorList>
            <person name="Jackson A.P."/>
            <person name="Otto T.D."/>
            <person name="Darby A."/>
            <person name="Ramaprasad A."/>
            <person name="Xia D."/>
            <person name="Echaide I.E."/>
            <person name="Farber M."/>
            <person name="Gahlot S."/>
            <person name="Gamble J."/>
            <person name="Gupta D."/>
            <person name="Gupta Y."/>
            <person name="Jackson L."/>
            <person name="Malandrin L."/>
            <person name="Malas T.B."/>
            <person name="Moussa E."/>
            <person name="Nair M."/>
            <person name="Reid A.J."/>
            <person name="Sanders M."/>
            <person name="Sharma J."/>
            <person name="Tracey A."/>
            <person name="Quail M.A."/>
            <person name="Weir W."/>
            <person name="Wastling J.M."/>
            <person name="Hall N."/>
            <person name="Willadsen P."/>
            <person name="Lingelbach K."/>
            <person name="Shiels B."/>
            <person name="Tait A."/>
            <person name="Berriman M."/>
            <person name="Allred D.R."/>
            <person name="Pain A."/>
        </authorList>
    </citation>
    <scope>NUCLEOTIDE SEQUENCE [LARGE SCALE GENOMIC DNA]</scope>
    <source>
        <strain evidence="6">Bond</strain>
    </source>
</reference>
<keyword evidence="2 3" id="KW-0963">Cytoplasm</keyword>
<dbReference type="CDD" id="cd11609">
    <property type="entry name" value="MCT1_N"/>
    <property type="match status" value="1"/>
</dbReference>
<dbReference type="GeneID" id="24562758"/>
<dbReference type="RefSeq" id="XP_012766403.1">
    <property type="nucleotide sequence ID" value="XM_012910949.1"/>
</dbReference>
<sequence>MARKFSTEDIVSQNFIKSSVQRSIKLAIVSQFPSFKGTIDAVLPKRGHIILAKCQEHLTLLLVGGDIVFFQKRDGPWIPSMRLVHKYPEMMPRMQVDKGALKFILRGSNVMCPGLTSEGGAMDDVERGEVVIVVDGRPHACAVGITTMSTKEIREKNKDICIENMHYLNDGIWKFGTTSQDT</sequence>
<dbReference type="InterPro" id="IPR015947">
    <property type="entry name" value="PUA-like_sf"/>
</dbReference>
<keyword evidence="6" id="KW-1185">Reference proteome</keyword>
<dbReference type="EMBL" id="LK391707">
    <property type="protein sequence ID" value="CDR94217.1"/>
    <property type="molecule type" value="Genomic_DNA"/>
</dbReference>
<dbReference type="PROSITE" id="PS50890">
    <property type="entry name" value="PUA"/>
    <property type="match status" value="1"/>
</dbReference>
<evidence type="ECO:0000259" key="4">
    <source>
        <dbReference type="SMART" id="SM00359"/>
    </source>
</evidence>
<dbReference type="AlphaFoldDB" id="A0A061D282"/>
<dbReference type="OrthoDB" id="10249667at2759"/>
<dbReference type="PANTHER" id="PTHR22798">
    <property type="entry name" value="MCT-1 PROTEIN"/>
    <property type="match status" value="1"/>
</dbReference>
<dbReference type="GO" id="GO:0003723">
    <property type="term" value="F:RNA binding"/>
    <property type="evidence" value="ECO:0007669"/>
    <property type="project" value="InterPro"/>
</dbReference>
<evidence type="ECO:0000313" key="5">
    <source>
        <dbReference type="EMBL" id="CDR94217.1"/>
    </source>
</evidence>
<dbReference type="STRING" id="5866.A0A061D282"/>
<dbReference type="SUPFAM" id="SSF88697">
    <property type="entry name" value="PUA domain-like"/>
    <property type="match status" value="1"/>
</dbReference>
<dbReference type="GO" id="GO:0005737">
    <property type="term" value="C:cytoplasm"/>
    <property type="evidence" value="ECO:0007669"/>
    <property type="project" value="UniProtKB-SubCell"/>
</dbReference>
<evidence type="ECO:0000256" key="2">
    <source>
        <dbReference type="ARBA" id="ARBA00022490"/>
    </source>
</evidence>
<dbReference type="KEGG" id="bbig:BBBOND_0105260"/>
<dbReference type="PIRSF" id="PIRSF005067">
    <property type="entry name" value="Tma_RNA-bind_prd"/>
    <property type="match status" value="1"/>
</dbReference>